<proteinExistence type="predicted"/>
<accession>A0A417Z1Y6</accession>
<feature type="compositionally biased region" description="Low complexity" evidence="1">
    <location>
        <begin position="17"/>
        <end position="41"/>
    </location>
</feature>
<dbReference type="EMBL" id="QWLM01000020">
    <property type="protein sequence ID" value="RHW44061.1"/>
    <property type="molecule type" value="Genomic_DNA"/>
</dbReference>
<evidence type="ECO:0000256" key="2">
    <source>
        <dbReference type="SAM" id="Phobius"/>
    </source>
</evidence>
<feature type="transmembrane region" description="Helical" evidence="2">
    <location>
        <begin position="120"/>
        <end position="142"/>
    </location>
</feature>
<reference evidence="3 4" key="1">
    <citation type="submission" date="2018-08" db="EMBL/GenBank/DDBJ databases">
        <title>Whole genome sequence analysis of Dermacoccus abyssi bacteria isolated from Deep Mariana trench Micromonospora spp reveals genes involved in the environmental adaptation and production of secondary metabolites.</title>
        <authorList>
            <person name="Abdel-Mageed W.M."/>
            <person name="Lehri B."/>
            <person name="Nouioui I."/>
            <person name="Goodfellow I."/>
            <person name="Jaspars M."/>
            <person name="Karlyshev A."/>
        </authorList>
    </citation>
    <scope>NUCLEOTIDE SEQUENCE [LARGE SCALE GENOMIC DNA]</scope>
    <source>
        <strain evidence="3 4">MT1.1</strain>
    </source>
</reference>
<dbReference type="AlphaFoldDB" id="A0A417Z1Y6"/>
<sequence>MSTPMNPNQPQGGAHYPPQQQPAMAGGPGAQVPQQAPQGAQFTPQQGSGAPTQSRLPSRLGDEGRTSPVSFGRLFAVEMRKMIDTRAGKWLLIAMGVLIIIASVAVMVNGRRTSPEFGNFVAAAGIPMGFLLPILGILTVTSEWSQRTALVTFTLEPRRSRVVLAKWAVGLLFGALSIIFAFAIGAATTLIAQAAFGHDANWTMSWGAVGGNVLAQLIAVSIGIAFGLAFQNTPAAICSYLFIPILVSIVTSFGETMRTVGEWIDLNLTTQPLYNGTMSNEGWAKFAVAHVLWLVLPMVIGFIRLNKREVKSS</sequence>
<dbReference type="RefSeq" id="WP_118914726.1">
    <property type="nucleotide sequence ID" value="NZ_CBCRVH010000021.1"/>
</dbReference>
<comment type="caution">
    <text evidence="3">The sequence shown here is derived from an EMBL/GenBank/DDBJ whole genome shotgun (WGS) entry which is preliminary data.</text>
</comment>
<evidence type="ECO:0000256" key="1">
    <source>
        <dbReference type="SAM" id="MobiDB-lite"/>
    </source>
</evidence>
<keyword evidence="2" id="KW-1133">Transmembrane helix</keyword>
<feature type="transmembrane region" description="Helical" evidence="2">
    <location>
        <begin position="208"/>
        <end position="230"/>
    </location>
</feature>
<protein>
    <submittedName>
        <fullName evidence="3">ABC transporter permease</fullName>
    </submittedName>
</protein>
<keyword evidence="2" id="KW-0812">Transmembrane</keyword>
<name>A0A417Z1Y6_9MICO</name>
<evidence type="ECO:0000313" key="4">
    <source>
        <dbReference type="Proteomes" id="UP000285376"/>
    </source>
</evidence>
<evidence type="ECO:0000313" key="3">
    <source>
        <dbReference type="EMBL" id="RHW44061.1"/>
    </source>
</evidence>
<dbReference type="SUPFAM" id="SSF81995">
    <property type="entry name" value="beta-sandwich domain of Sec23/24"/>
    <property type="match status" value="1"/>
</dbReference>
<feature type="transmembrane region" description="Helical" evidence="2">
    <location>
        <begin position="283"/>
        <end position="303"/>
    </location>
</feature>
<organism evidence="3 4">
    <name type="scientific">Dermacoccus abyssi</name>
    <dbReference type="NCBI Taxonomy" id="322596"/>
    <lineage>
        <taxon>Bacteria</taxon>
        <taxon>Bacillati</taxon>
        <taxon>Actinomycetota</taxon>
        <taxon>Actinomycetes</taxon>
        <taxon>Micrococcales</taxon>
        <taxon>Dermacoccaceae</taxon>
        <taxon>Dermacoccus</taxon>
    </lineage>
</organism>
<feature type="transmembrane region" description="Helical" evidence="2">
    <location>
        <begin position="237"/>
        <end position="254"/>
    </location>
</feature>
<feature type="transmembrane region" description="Helical" evidence="2">
    <location>
        <begin position="90"/>
        <end position="108"/>
    </location>
</feature>
<feature type="compositionally biased region" description="Polar residues" evidence="1">
    <location>
        <begin position="42"/>
        <end position="56"/>
    </location>
</feature>
<feature type="compositionally biased region" description="Polar residues" evidence="1">
    <location>
        <begin position="1"/>
        <end position="11"/>
    </location>
</feature>
<feature type="transmembrane region" description="Helical" evidence="2">
    <location>
        <begin position="163"/>
        <end position="196"/>
    </location>
</feature>
<gene>
    <name evidence="3" type="ORF">D1832_13340</name>
</gene>
<keyword evidence="2" id="KW-0472">Membrane</keyword>
<dbReference type="Proteomes" id="UP000285376">
    <property type="component" value="Unassembled WGS sequence"/>
</dbReference>
<feature type="region of interest" description="Disordered" evidence="1">
    <location>
        <begin position="1"/>
        <end position="65"/>
    </location>
</feature>